<dbReference type="Proteomes" id="UP000225706">
    <property type="component" value="Unassembled WGS sequence"/>
</dbReference>
<sequence length="524" mass="57859">MEIDPNYEFEAPKWVDFTADFEDELNESSLNSSWFEKVHPLHEPKDPLHHDATAKPLLASAQVEKPATNSKPQSHKLKKNYNSKKSLGIKSIRTQRGEHEGMNIRENSGKGQRDVKSLTAKNDDKKTTQRISSEEGNLTPERLLKHHKQCSFTPPWINSPQNRPESASQAKKRDGRSCSLNNMAVFSPQRVPTNQSPMSPVPVRSVKQSYAESASSPKTSLLSKAVSGSQKGNQPRRKRRLLPATPSMNKNSPGGIYTSPASPSQLGHQIGGKEGKMNDQMSCKEAACSVSSMPLRAVDKSQAVTQEHLPGHLQSNSTIKREFQDKNMFSQRPLEAIHENSTSKGKPSQSLAQTDSEKNTSPKRKTVMQSNDLSLEALLKQHNKKIAAARNQYDENGRKIRTAQPNFCPAPGHKTFSSSSSVMSPSTACKRPSTSAEPVVGVKQKRRSCVAAMSSTQTELATLKKNLLSSNINRKGKEDVCQQTAKQKRRSCVATFGNGGHAKLDKELRDLIAQHNSKVKAKRS</sequence>
<feature type="compositionally biased region" description="Polar residues" evidence="1">
    <location>
        <begin position="178"/>
        <end position="198"/>
    </location>
</feature>
<dbReference type="AlphaFoldDB" id="A0A2B4RKL9"/>
<protein>
    <submittedName>
        <fullName evidence="2">Uncharacterized protein</fullName>
    </submittedName>
</protein>
<dbReference type="EMBL" id="LSMT01000509">
    <property type="protein sequence ID" value="PFX16907.1"/>
    <property type="molecule type" value="Genomic_DNA"/>
</dbReference>
<feature type="region of interest" description="Disordered" evidence="1">
    <location>
        <begin position="338"/>
        <end position="370"/>
    </location>
</feature>
<feature type="compositionally biased region" description="Basic residues" evidence="1">
    <location>
        <begin position="73"/>
        <end position="82"/>
    </location>
</feature>
<evidence type="ECO:0000313" key="3">
    <source>
        <dbReference type="Proteomes" id="UP000225706"/>
    </source>
</evidence>
<gene>
    <name evidence="2" type="ORF">AWC38_SpisGene18788</name>
</gene>
<feature type="region of interest" description="Disordered" evidence="1">
    <location>
        <begin position="41"/>
        <end position="279"/>
    </location>
</feature>
<comment type="caution">
    <text evidence="2">The sequence shown here is derived from an EMBL/GenBank/DDBJ whole genome shotgun (WGS) entry which is preliminary data.</text>
</comment>
<evidence type="ECO:0000313" key="2">
    <source>
        <dbReference type="EMBL" id="PFX16907.1"/>
    </source>
</evidence>
<feature type="compositionally biased region" description="Low complexity" evidence="1">
    <location>
        <begin position="417"/>
        <end position="426"/>
    </location>
</feature>
<organism evidence="2 3">
    <name type="scientific">Stylophora pistillata</name>
    <name type="common">Smooth cauliflower coral</name>
    <dbReference type="NCBI Taxonomy" id="50429"/>
    <lineage>
        <taxon>Eukaryota</taxon>
        <taxon>Metazoa</taxon>
        <taxon>Cnidaria</taxon>
        <taxon>Anthozoa</taxon>
        <taxon>Hexacorallia</taxon>
        <taxon>Scleractinia</taxon>
        <taxon>Astrocoeniina</taxon>
        <taxon>Pocilloporidae</taxon>
        <taxon>Stylophora</taxon>
    </lineage>
</organism>
<feature type="compositionally biased region" description="Basic and acidic residues" evidence="1">
    <location>
        <begin position="95"/>
        <end position="127"/>
    </location>
</feature>
<accession>A0A2B4RKL9</accession>
<proteinExistence type="predicted"/>
<feature type="compositionally biased region" description="Polar residues" evidence="1">
    <location>
        <begin position="150"/>
        <end position="169"/>
    </location>
</feature>
<feature type="compositionally biased region" description="Basic and acidic residues" evidence="1">
    <location>
        <begin position="41"/>
        <end position="53"/>
    </location>
</feature>
<dbReference type="OrthoDB" id="5968633at2759"/>
<keyword evidence="3" id="KW-1185">Reference proteome</keyword>
<feature type="compositionally biased region" description="Polar residues" evidence="1">
    <location>
        <begin position="206"/>
        <end position="233"/>
    </location>
</feature>
<evidence type="ECO:0000256" key="1">
    <source>
        <dbReference type="SAM" id="MobiDB-lite"/>
    </source>
</evidence>
<name>A0A2B4RKL9_STYPI</name>
<feature type="region of interest" description="Disordered" evidence="1">
    <location>
        <begin position="414"/>
        <end position="434"/>
    </location>
</feature>
<feature type="compositionally biased region" description="Polar residues" evidence="1">
    <location>
        <begin position="339"/>
        <end position="354"/>
    </location>
</feature>
<reference evidence="3" key="1">
    <citation type="journal article" date="2017" name="bioRxiv">
        <title>Comparative analysis of the genomes of Stylophora pistillata and Acropora digitifera provides evidence for extensive differences between species of corals.</title>
        <authorList>
            <person name="Voolstra C.R."/>
            <person name="Li Y."/>
            <person name="Liew Y.J."/>
            <person name="Baumgarten S."/>
            <person name="Zoccola D."/>
            <person name="Flot J.-F."/>
            <person name="Tambutte S."/>
            <person name="Allemand D."/>
            <person name="Aranda M."/>
        </authorList>
    </citation>
    <scope>NUCLEOTIDE SEQUENCE [LARGE SCALE GENOMIC DNA]</scope>
</reference>